<proteinExistence type="predicted"/>
<accession>A0A7J0FSC8</accession>
<feature type="signal peptide" evidence="1">
    <location>
        <begin position="1"/>
        <end position="18"/>
    </location>
</feature>
<dbReference type="AlphaFoldDB" id="A0A7J0FSC8"/>
<gene>
    <name evidence="2" type="ORF">Acr_15g0000830</name>
</gene>
<reference evidence="2 3" key="1">
    <citation type="submission" date="2019-07" db="EMBL/GenBank/DDBJ databases">
        <title>De Novo Assembly of kiwifruit Actinidia rufa.</title>
        <authorList>
            <person name="Sugita-Konishi S."/>
            <person name="Sato K."/>
            <person name="Mori E."/>
            <person name="Abe Y."/>
            <person name="Kisaki G."/>
            <person name="Hamano K."/>
            <person name="Suezawa K."/>
            <person name="Otani M."/>
            <person name="Fukuda T."/>
            <person name="Manabe T."/>
            <person name="Gomi K."/>
            <person name="Tabuchi M."/>
            <person name="Akimitsu K."/>
            <person name="Kataoka I."/>
        </authorList>
    </citation>
    <scope>NUCLEOTIDE SEQUENCE [LARGE SCALE GENOMIC DNA]</scope>
    <source>
        <strain evidence="3">cv. Fuchu</strain>
    </source>
</reference>
<dbReference type="EMBL" id="BJWL01000015">
    <property type="protein sequence ID" value="GFZ01474.1"/>
    <property type="molecule type" value="Genomic_DNA"/>
</dbReference>
<sequence length="120" mass="12852">MILISLVVGLRMVGSVQSEIGLVDLSSYSEAMPWLGSICGCAGSLSAIVAIESVSDSWQPLCCCCRGFIMCWSMALFCPGSSSQDSGLSGCLEWRLVLLLEFVDPVDVVLVLKRVLEVQS</sequence>
<comment type="caution">
    <text evidence="2">The sequence shown here is derived from an EMBL/GenBank/DDBJ whole genome shotgun (WGS) entry which is preliminary data.</text>
</comment>
<evidence type="ECO:0000313" key="2">
    <source>
        <dbReference type="EMBL" id="GFZ01474.1"/>
    </source>
</evidence>
<evidence type="ECO:0000256" key="1">
    <source>
        <dbReference type="SAM" id="SignalP"/>
    </source>
</evidence>
<dbReference type="Proteomes" id="UP000585474">
    <property type="component" value="Unassembled WGS sequence"/>
</dbReference>
<name>A0A7J0FSC8_9ERIC</name>
<organism evidence="2 3">
    <name type="scientific">Actinidia rufa</name>
    <dbReference type="NCBI Taxonomy" id="165716"/>
    <lineage>
        <taxon>Eukaryota</taxon>
        <taxon>Viridiplantae</taxon>
        <taxon>Streptophyta</taxon>
        <taxon>Embryophyta</taxon>
        <taxon>Tracheophyta</taxon>
        <taxon>Spermatophyta</taxon>
        <taxon>Magnoliopsida</taxon>
        <taxon>eudicotyledons</taxon>
        <taxon>Gunneridae</taxon>
        <taxon>Pentapetalae</taxon>
        <taxon>asterids</taxon>
        <taxon>Ericales</taxon>
        <taxon>Actinidiaceae</taxon>
        <taxon>Actinidia</taxon>
    </lineage>
</organism>
<protein>
    <submittedName>
        <fullName evidence="2">Uncharacterized protein</fullName>
    </submittedName>
</protein>
<keyword evidence="1" id="KW-0732">Signal</keyword>
<keyword evidence="3" id="KW-1185">Reference proteome</keyword>
<evidence type="ECO:0000313" key="3">
    <source>
        <dbReference type="Proteomes" id="UP000585474"/>
    </source>
</evidence>
<feature type="chain" id="PRO_5029546007" evidence="1">
    <location>
        <begin position="19"/>
        <end position="120"/>
    </location>
</feature>